<sequence length="391" mass="42882">MGRGRAVGLAALGLVVATALLATWSTNLTGAREAVLTLASPRPPQLTLRPGSRVLVTGGAGFIGFHLCRRLHSSGVRVVALDNFDPYYSQALKRAREARLSKMGVRVVEGDMCDTGLLTRLIMEHRITHVASMAAQAGVRYSLSHPQAYVRANVECFVSLLEALRTSTGVPLVYASSSSVYGANTKIPFSESDRIDNPSSLYAATKKADEAIAHVYHSLYGLSVTGLRFFTVYGPWGRPDMAYFSFTHRISHGRPIQVYARGSMRRDFTYIDDVVGGIVAALALGAPEEIFNLGNHRTETLSHFISVLERELGQPANKTMTAMALGDVPVTYADIDHARDKLGYEPSTTIDVGLHRFVQWYRSDDFLPEYAEVGDWNADSAKESLRIPRRS</sequence>
<evidence type="ECO:0000259" key="3">
    <source>
        <dbReference type="Pfam" id="PF01370"/>
    </source>
</evidence>
<reference evidence="4 5" key="1">
    <citation type="journal article" date="2024" name="Science">
        <title>Giant polyketide synthase enzymes in the biosynthesis of giant marine polyether toxins.</title>
        <authorList>
            <person name="Fallon T.R."/>
            <person name="Shende V.V."/>
            <person name="Wierzbicki I.H."/>
            <person name="Pendleton A.L."/>
            <person name="Watervoot N.F."/>
            <person name="Auber R.P."/>
            <person name="Gonzalez D.J."/>
            <person name="Wisecaver J.H."/>
            <person name="Moore B.S."/>
        </authorList>
    </citation>
    <scope>NUCLEOTIDE SEQUENCE [LARGE SCALE GENOMIC DNA]</scope>
    <source>
        <strain evidence="4 5">12B1</strain>
    </source>
</reference>
<keyword evidence="5" id="KW-1185">Reference proteome</keyword>
<dbReference type="PRINTS" id="PR01713">
    <property type="entry name" value="NUCEPIMERASE"/>
</dbReference>
<gene>
    <name evidence="4" type="ORF">AB1Y20_001551</name>
</gene>
<organism evidence="4 5">
    <name type="scientific">Prymnesium parvum</name>
    <name type="common">Toxic golden alga</name>
    <dbReference type="NCBI Taxonomy" id="97485"/>
    <lineage>
        <taxon>Eukaryota</taxon>
        <taxon>Haptista</taxon>
        <taxon>Haptophyta</taxon>
        <taxon>Prymnesiophyceae</taxon>
        <taxon>Prymnesiales</taxon>
        <taxon>Prymnesiaceae</taxon>
        <taxon>Prymnesium</taxon>
    </lineage>
</organism>
<dbReference type="InterPro" id="IPR036291">
    <property type="entry name" value="NAD(P)-bd_dom_sf"/>
</dbReference>
<proteinExistence type="inferred from homology"/>
<dbReference type="AlphaFoldDB" id="A0AB34KCC7"/>
<dbReference type="SUPFAM" id="SSF51735">
    <property type="entry name" value="NAD(P)-binding Rossmann-fold domains"/>
    <property type="match status" value="1"/>
</dbReference>
<evidence type="ECO:0000256" key="2">
    <source>
        <dbReference type="ARBA" id="ARBA00023027"/>
    </source>
</evidence>
<accession>A0AB34KCC7</accession>
<evidence type="ECO:0000256" key="1">
    <source>
        <dbReference type="ARBA" id="ARBA00007637"/>
    </source>
</evidence>
<evidence type="ECO:0000313" key="4">
    <source>
        <dbReference type="EMBL" id="KAL1530651.1"/>
    </source>
</evidence>
<keyword evidence="2" id="KW-0520">NAD</keyword>
<dbReference type="PANTHER" id="PTHR43574">
    <property type="entry name" value="EPIMERASE-RELATED"/>
    <property type="match status" value="1"/>
</dbReference>
<comment type="similarity">
    <text evidence="1">Belongs to the NAD(P)-dependent epimerase/dehydratase family.</text>
</comment>
<feature type="domain" description="NAD-dependent epimerase/dehydratase" evidence="3">
    <location>
        <begin position="54"/>
        <end position="294"/>
    </location>
</feature>
<dbReference type="Proteomes" id="UP001515480">
    <property type="component" value="Unassembled WGS sequence"/>
</dbReference>
<evidence type="ECO:0000313" key="5">
    <source>
        <dbReference type="Proteomes" id="UP001515480"/>
    </source>
</evidence>
<dbReference type="Gene3D" id="3.40.50.720">
    <property type="entry name" value="NAD(P)-binding Rossmann-like Domain"/>
    <property type="match status" value="1"/>
</dbReference>
<protein>
    <recommendedName>
        <fullName evidence="3">NAD-dependent epimerase/dehydratase domain-containing protein</fullName>
    </recommendedName>
</protein>
<dbReference type="InterPro" id="IPR001509">
    <property type="entry name" value="Epimerase_deHydtase"/>
</dbReference>
<name>A0AB34KCC7_PRYPA</name>
<dbReference type="EMBL" id="JBGBPQ010000001">
    <property type="protein sequence ID" value="KAL1530651.1"/>
    <property type="molecule type" value="Genomic_DNA"/>
</dbReference>
<dbReference type="Pfam" id="PF01370">
    <property type="entry name" value="Epimerase"/>
    <property type="match status" value="1"/>
</dbReference>
<comment type="caution">
    <text evidence="4">The sequence shown here is derived from an EMBL/GenBank/DDBJ whole genome shotgun (WGS) entry which is preliminary data.</text>
</comment>